<protein>
    <submittedName>
        <fullName evidence="2">Extracellular solute-binding protein</fullName>
    </submittedName>
</protein>
<evidence type="ECO:0000256" key="1">
    <source>
        <dbReference type="SAM" id="SignalP"/>
    </source>
</evidence>
<dbReference type="PROSITE" id="PS51257">
    <property type="entry name" value="PROKAR_LIPOPROTEIN"/>
    <property type="match status" value="1"/>
</dbReference>
<sequence length="524" mass="59537">MHKRIAALVLALAVMACTGSWALAEESSPYPETFSIYCPLSDHIAKIGVNNYGELYVFQELEKRTGTHVEFSHPSAGADMVSQVNLMVASGSLPDVIVMGNWKGISGGLFQWYDDGVIYDLTEMIPEYMPNYYAILQSMPYGVQNVSVDGHMFYLTEFNHNVPFSGPIVREDWMKQLGIEEYPNTIDELMTYFELVQENDMNGNGDADDEWAISGYEPMSQNFSPYDLMWPWGITYDFMQIDGKVTHGMLEPEFTEAITFLHDLYARGMLDPDYETQDRDALDGKFMNNMVGFEYGLQPTKMNNSMAETSDFKATGTYNIRLTEDSPAYVFHNLYVSKITSSCDTVITTACDEPEKVLTWFDYIYGEEGSLLMNFGIEGESFEFDENGVPYYDYTNALAKHPDLTESDIAYLYRLQGLSAFPMQMSSDAFASTLHEYSKEGTDRWESDYDASRILPNISLTAEETEEVNDMLVDIETYVSTQLSRLVNGQVSLEEIPNIQQTLRDMGIERVIEIYQAAYDRFIA</sequence>
<feature type="signal peptide" evidence="1">
    <location>
        <begin position="1"/>
        <end position="22"/>
    </location>
</feature>
<dbReference type="PANTHER" id="PTHR43649">
    <property type="entry name" value="ARABINOSE-BINDING PROTEIN-RELATED"/>
    <property type="match status" value="1"/>
</dbReference>
<dbReference type="Gene3D" id="3.40.190.10">
    <property type="entry name" value="Periplasmic binding protein-like II"/>
    <property type="match status" value="2"/>
</dbReference>
<dbReference type="SUPFAM" id="SSF53850">
    <property type="entry name" value="Periplasmic binding protein-like II"/>
    <property type="match status" value="1"/>
</dbReference>
<dbReference type="PANTHER" id="PTHR43649:SF12">
    <property type="entry name" value="DIACETYLCHITOBIOSE BINDING PROTEIN DASA"/>
    <property type="match status" value="1"/>
</dbReference>
<dbReference type="Proteomes" id="UP000886884">
    <property type="component" value="Unassembled WGS sequence"/>
</dbReference>
<proteinExistence type="predicted"/>
<keyword evidence="1" id="KW-0732">Signal</keyword>
<dbReference type="InterPro" id="IPR050490">
    <property type="entry name" value="Bact_solute-bd_prot1"/>
</dbReference>
<comment type="caution">
    <text evidence="2">The sequence shown here is derived from an EMBL/GenBank/DDBJ whole genome shotgun (WGS) entry which is preliminary data.</text>
</comment>
<evidence type="ECO:0000313" key="2">
    <source>
        <dbReference type="EMBL" id="HIV27312.1"/>
    </source>
</evidence>
<evidence type="ECO:0000313" key="3">
    <source>
        <dbReference type="Proteomes" id="UP000886884"/>
    </source>
</evidence>
<organism evidence="2 3">
    <name type="scientific">Candidatus Ornithocaccomicrobium faecavium</name>
    <dbReference type="NCBI Taxonomy" id="2840890"/>
    <lineage>
        <taxon>Bacteria</taxon>
        <taxon>Bacillati</taxon>
        <taxon>Bacillota</taxon>
        <taxon>Clostridia</taxon>
        <taxon>Candidatus Ornithocaccomicrobium</taxon>
    </lineage>
</organism>
<gene>
    <name evidence="2" type="ORF">IAA64_05045</name>
</gene>
<feature type="chain" id="PRO_5039402532" evidence="1">
    <location>
        <begin position="23"/>
        <end position="524"/>
    </location>
</feature>
<dbReference type="EMBL" id="DVOT01000089">
    <property type="protein sequence ID" value="HIV27312.1"/>
    <property type="molecule type" value="Genomic_DNA"/>
</dbReference>
<accession>A0A9D1TD01</accession>
<name>A0A9D1TD01_9FIRM</name>
<reference evidence="2" key="1">
    <citation type="submission" date="2020-10" db="EMBL/GenBank/DDBJ databases">
        <authorList>
            <person name="Gilroy R."/>
        </authorList>
    </citation>
    <scope>NUCLEOTIDE SEQUENCE</scope>
    <source>
        <strain evidence="2">CHK183-6373</strain>
    </source>
</reference>
<reference evidence="2" key="2">
    <citation type="journal article" date="2021" name="PeerJ">
        <title>Extensive microbial diversity within the chicken gut microbiome revealed by metagenomics and culture.</title>
        <authorList>
            <person name="Gilroy R."/>
            <person name="Ravi A."/>
            <person name="Getino M."/>
            <person name="Pursley I."/>
            <person name="Horton D.L."/>
            <person name="Alikhan N.F."/>
            <person name="Baker D."/>
            <person name="Gharbi K."/>
            <person name="Hall N."/>
            <person name="Watson M."/>
            <person name="Adriaenssens E.M."/>
            <person name="Foster-Nyarko E."/>
            <person name="Jarju S."/>
            <person name="Secka A."/>
            <person name="Antonio M."/>
            <person name="Oren A."/>
            <person name="Chaudhuri R.R."/>
            <person name="La Ragione R."/>
            <person name="Hildebrand F."/>
            <person name="Pallen M.J."/>
        </authorList>
    </citation>
    <scope>NUCLEOTIDE SEQUENCE</scope>
    <source>
        <strain evidence="2">CHK183-6373</strain>
    </source>
</reference>
<dbReference type="AlphaFoldDB" id="A0A9D1TD01"/>